<evidence type="ECO:0000259" key="3">
    <source>
        <dbReference type="PROSITE" id="PS50158"/>
    </source>
</evidence>
<feature type="compositionally biased region" description="Pro residues" evidence="2">
    <location>
        <begin position="136"/>
        <end position="145"/>
    </location>
</feature>
<dbReference type="EMBL" id="CP133621">
    <property type="protein sequence ID" value="WMV50811.1"/>
    <property type="molecule type" value="Genomic_DNA"/>
</dbReference>
<dbReference type="Gene3D" id="4.10.60.10">
    <property type="entry name" value="Zinc finger, CCHC-type"/>
    <property type="match status" value="1"/>
</dbReference>
<reference evidence="4" key="1">
    <citation type="submission" date="2023-08" db="EMBL/GenBank/DDBJ databases">
        <title>A de novo genome assembly of Solanum verrucosum Schlechtendal, a Mexican diploid species geographically isolated from the other diploid A-genome species in potato relatives.</title>
        <authorList>
            <person name="Hosaka K."/>
        </authorList>
    </citation>
    <scope>NUCLEOTIDE SEQUENCE</scope>
    <source>
        <tissue evidence="4">Young leaves</tissue>
    </source>
</reference>
<feature type="compositionally biased region" description="Basic and acidic residues" evidence="2">
    <location>
        <begin position="223"/>
        <end position="249"/>
    </location>
</feature>
<keyword evidence="1" id="KW-0862">Zinc</keyword>
<sequence length="293" mass="31990">MGQPGSGSVHSFRPGQLDLHRYNGMSFLRPAWPSLSLVASETTSGISSAHWSVAPCRWQSTRLVDHANNTEDLRCEAQGGNENRYRHEGSNNDSHNRRGGRSSGGLAKQGCYECGEIGNWARDCPQHSRIASAPQAAPPSLPAPPGARFDGHGKGRHSHFYAAPARAEAEASDDVITDLEGRGGAARGDAPEPAYRSQAWGRRRPRGRDRAAAPAQEIEEDPERIADHRAPLYELRPKGGVPNKRDKPWPKAKAAPNLERLPETPRPSPRLVVMTTDRGRLRGVLVTSFGHYT</sequence>
<dbReference type="Proteomes" id="UP001234989">
    <property type="component" value="Chromosome 10"/>
</dbReference>
<feature type="region of interest" description="Disordered" evidence="2">
    <location>
        <begin position="76"/>
        <end position="105"/>
    </location>
</feature>
<dbReference type="InterPro" id="IPR001878">
    <property type="entry name" value="Znf_CCHC"/>
</dbReference>
<protein>
    <recommendedName>
        <fullName evidence="3">CCHC-type domain-containing protein</fullName>
    </recommendedName>
</protein>
<organism evidence="4 5">
    <name type="scientific">Solanum verrucosum</name>
    <dbReference type="NCBI Taxonomy" id="315347"/>
    <lineage>
        <taxon>Eukaryota</taxon>
        <taxon>Viridiplantae</taxon>
        <taxon>Streptophyta</taxon>
        <taxon>Embryophyta</taxon>
        <taxon>Tracheophyta</taxon>
        <taxon>Spermatophyta</taxon>
        <taxon>Magnoliopsida</taxon>
        <taxon>eudicotyledons</taxon>
        <taxon>Gunneridae</taxon>
        <taxon>Pentapetalae</taxon>
        <taxon>asterids</taxon>
        <taxon>lamiids</taxon>
        <taxon>Solanales</taxon>
        <taxon>Solanaceae</taxon>
        <taxon>Solanoideae</taxon>
        <taxon>Solaneae</taxon>
        <taxon>Solanum</taxon>
    </lineage>
</organism>
<evidence type="ECO:0000313" key="4">
    <source>
        <dbReference type="EMBL" id="WMV50811.1"/>
    </source>
</evidence>
<feature type="compositionally biased region" description="Basic and acidic residues" evidence="2">
    <location>
        <begin position="83"/>
        <end position="96"/>
    </location>
</feature>
<evidence type="ECO:0000313" key="5">
    <source>
        <dbReference type="Proteomes" id="UP001234989"/>
    </source>
</evidence>
<accession>A0AAF0USW6</accession>
<dbReference type="AlphaFoldDB" id="A0AAF0USW6"/>
<feature type="region of interest" description="Disordered" evidence="2">
    <location>
        <begin position="180"/>
        <end position="271"/>
    </location>
</feature>
<dbReference type="SUPFAM" id="SSF57756">
    <property type="entry name" value="Retrovirus zinc finger-like domains"/>
    <property type="match status" value="1"/>
</dbReference>
<dbReference type="InterPro" id="IPR036875">
    <property type="entry name" value="Znf_CCHC_sf"/>
</dbReference>
<feature type="domain" description="CCHC-type" evidence="3">
    <location>
        <begin position="111"/>
        <end position="126"/>
    </location>
</feature>
<dbReference type="GO" id="GO:0003676">
    <property type="term" value="F:nucleic acid binding"/>
    <property type="evidence" value="ECO:0007669"/>
    <property type="project" value="InterPro"/>
</dbReference>
<gene>
    <name evidence="4" type="ORF">MTR67_044196</name>
</gene>
<feature type="region of interest" description="Disordered" evidence="2">
    <location>
        <begin position="131"/>
        <end position="158"/>
    </location>
</feature>
<dbReference type="GO" id="GO:0008270">
    <property type="term" value="F:zinc ion binding"/>
    <property type="evidence" value="ECO:0007669"/>
    <property type="project" value="UniProtKB-KW"/>
</dbReference>
<keyword evidence="5" id="KW-1185">Reference proteome</keyword>
<dbReference type="PROSITE" id="PS50158">
    <property type="entry name" value="ZF_CCHC"/>
    <property type="match status" value="1"/>
</dbReference>
<name>A0AAF0USW6_SOLVR</name>
<evidence type="ECO:0000256" key="1">
    <source>
        <dbReference type="PROSITE-ProRule" id="PRU00047"/>
    </source>
</evidence>
<evidence type="ECO:0000256" key="2">
    <source>
        <dbReference type="SAM" id="MobiDB-lite"/>
    </source>
</evidence>
<keyword evidence="1" id="KW-0863">Zinc-finger</keyword>
<proteinExistence type="predicted"/>
<keyword evidence="1" id="KW-0479">Metal-binding</keyword>